<keyword evidence="3" id="KW-0479">Metal-binding</keyword>
<dbReference type="STRING" id="575594.HMPREF0501_00419"/>
<comment type="pathway">
    <text evidence="3 4">Cofactor biosynthesis; coenzyme A biosynthesis; CoA from (R)-pantothenate: step 3/5.</text>
</comment>
<comment type="caution">
    <text evidence="3">Lacks conserved residue(s) required for the propagation of feature annotation.</text>
</comment>
<comment type="cofactor">
    <cofactor evidence="3">
        <name>Mg(2+)</name>
        <dbReference type="ChEBI" id="CHEBI:18420"/>
    </cofactor>
</comment>
<evidence type="ECO:0000256" key="3">
    <source>
        <dbReference type="HAMAP-Rule" id="MF_02225"/>
    </source>
</evidence>
<comment type="function">
    <text evidence="4">Catalyzes two steps in the biosynthesis of coenzyme A. In the first step cysteine is conjugated to 4'-phosphopantothenate to form 4-phosphopantothenoylcysteine, in the latter compound is decarboxylated to form 4'-phosphopantotheine.</text>
</comment>
<evidence type="ECO:0000256" key="2">
    <source>
        <dbReference type="ARBA" id="ARBA00023239"/>
    </source>
</evidence>
<dbReference type="InterPro" id="IPR003382">
    <property type="entry name" value="Flavoprotein"/>
</dbReference>
<feature type="binding site" evidence="3">
    <location>
        <position position="280"/>
    </location>
    <ligand>
        <name>CTP</name>
        <dbReference type="ChEBI" id="CHEBI:37563"/>
    </ligand>
</feature>
<keyword evidence="2 3" id="KW-0456">Lyase</keyword>
<feature type="domain" description="DNA/pantothenate metabolism flavoprotein C-terminal" evidence="6">
    <location>
        <begin position="185"/>
        <end position="398"/>
    </location>
</feature>
<dbReference type="PANTHER" id="PTHR14359">
    <property type="entry name" value="HOMO-OLIGOMERIC FLAVIN CONTAINING CYS DECARBOXYLASE FAMILY"/>
    <property type="match status" value="1"/>
</dbReference>
<gene>
    <name evidence="3 7" type="primary">coaBC</name>
    <name evidence="7" type="ORF">HMPREF0501_00419</name>
</gene>
<feature type="binding site" evidence="3">
    <location>
        <position position="344"/>
    </location>
    <ligand>
        <name>CTP</name>
        <dbReference type="ChEBI" id="CHEBI:37563"/>
    </ligand>
</feature>
<keyword evidence="3" id="KW-0511">Multifunctional enzyme</keyword>
<dbReference type="GO" id="GO:0071513">
    <property type="term" value="C:phosphopantothenoylcysteine decarboxylase complex"/>
    <property type="evidence" value="ECO:0007669"/>
    <property type="project" value="TreeGrafter"/>
</dbReference>
<keyword evidence="3 4" id="KW-0436">Ligase</keyword>
<feature type="binding site" evidence="3">
    <location>
        <position position="290"/>
    </location>
    <ligand>
        <name>CTP</name>
        <dbReference type="ChEBI" id="CHEBI:37563"/>
    </ligand>
</feature>
<dbReference type="InterPro" id="IPR005252">
    <property type="entry name" value="CoaBC"/>
</dbReference>
<proteinExistence type="inferred from homology"/>
<keyword evidence="1 3" id="KW-0210">Decarboxylase</keyword>
<dbReference type="SUPFAM" id="SSF52507">
    <property type="entry name" value="Homo-oligomeric flavin-containing Cys decarboxylases, HFCD"/>
    <property type="match status" value="1"/>
</dbReference>
<dbReference type="Pfam" id="PF04127">
    <property type="entry name" value="DFP"/>
    <property type="match status" value="1"/>
</dbReference>
<dbReference type="GO" id="GO:0015937">
    <property type="term" value="P:coenzyme A biosynthetic process"/>
    <property type="evidence" value="ECO:0007669"/>
    <property type="project" value="UniProtKB-UniRule"/>
</dbReference>
<comment type="similarity">
    <text evidence="3 4">In the N-terminal section; belongs to the HFCD (homo-oligomeric flavin containing Cys decarboxylase) superfamily.</text>
</comment>
<sequence>MKMMAKILVHVSGSIAAFKAVTVVRMLQRAHHEVRVVMTKSATKLVGPATFTALTHYPVLVDLWEPTLNGDIPHIELADWADYSIVVPASADVIAKIANGIADDAVTTTVLATPTPVMIVPAMNTHMWNQPSTQRNLDQLRRDGRLILSPVHGQLAEGYAGDGRMPEPKVIVHFMDQVMSSQEILKGKHVLIALGGTVAPIDPVRYIGNWSSGKMGWSIAQAALTMGAEVTVIAGRTDIHLEAQKRLMIQRVRTTQEMYEQIEKHFGQCDVLIMAAAVADFKPANVVQQKIKKDPHQTVLNLQLTPTVDILKKMGHRKNHQLVVGFAAETQDVLANAQQKLVNKGADMIVANDVSQTTTGFNADNNKVTILRPQQKPLAWPTATKHEIGQRLMKLIAEQLS</sequence>
<comment type="pathway">
    <text evidence="3 4">Cofactor biosynthesis; coenzyme A biosynthesis; CoA from (R)-pantothenate: step 2/5.</text>
</comment>
<evidence type="ECO:0000259" key="5">
    <source>
        <dbReference type="Pfam" id="PF02441"/>
    </source>
</evidence>
<feature type="region of interest" description="Phosphopantothenoylcysteine decarboxylase" evidence="3">
    <location>
        <begin position="1"/>
        <end position="189"/>
    </location>
</feature>
<comment type="similarity">
    <text evidence="3 4">In the C-terminal section; belongs to the PPC synthetase family.</text>
</comment>
<feature type="binding site" evidence="3">
    <location>
        <position position="340"/>
    </location>
    <ligand>
        <name>CTP</name>
        <dbReference type="ChEBI" id="CHEBI:37563"/>
    </ligand>
</feature>
<comment type="catalytic activity">
    <reaction evidence="3 4">
        <text>(R)-4'-phosphopantothenate + L-cysteine + CTP = N-[(R)-4-phosphopantothenoyl]-L-cysteine + CMP + diphosphate + H(+)</text>
        <dbReference type="Rhea" id="RHEA:19397"/>
        <dbReference type="ChEBI" id="CHEBI:10986"/>
        <dbReference type="ChEBI" id="CHEBI:15378"/>
        <dbReference type="ChEBI" id="CHEBI:33019"/>
        <dbReference type="ChEBI" id="CHEBI:35235"/>
        <dbReference type="ChEBI" id="CHEBI:37563"/>
        <dbReference type="ChEBI" id="CHEBI:59458"/>
        <dbReference type="ChEBI" id="CHEBI:60377"/>
        <dbReference type="EC" id="6.3.2.5"/>
    </reaction>
</comment>
<dbReference type="EC" id="6.3.2.5" evidence="3"/>
<dbReference type="UniPathway" id="UPA00241">
    <property type="reaction ID" value="UER00353"/>
</dbReference>
<name>C7XUQ3_9LACO</name>
<evidence type="ECO:0000259" key="6">
    <source>
        <dbReference type="Pfam" id="PF04127"/>
    </source>
</evidence>
<feature type="binding site" evidence="3">
    <location>
        <position position="326"/>
    </location>
    <ligand>
        <name>CTP</name>
        <dbReference type="ChEBI" id="CHEBI:37563"/>
    </ligand>
</feature>
<dbReference type="EMBL" id="GG698802">
    <property type="protein sequence ID" value="EEU31014.1"/>
    <property type="molecule type" value="Genomic_DNA"/>
</dbReference>
<dbReference type="AlphaFoldDB" id="C7XUQ3"/>
<comment type="function">
    <text evidence="3">Catalyzes two sequential steps in the biosynthesis of coenzyme A. In the first step cysteine is conjugated to 4'-phosphopantothenate to form 4-phosphopantothenoylcysteine. In the second step the latter compound is decarboxylated to form 4'-phosphopantotheine.</text>
</comment>
<evidence type="ECO:0000256" key="4">
    <source>
        <dbReference type="RuleBase" id="RU364078"/>
    </source>
</evidence>
<comment type="cofactor">
    <cofactor evidence="3">
        <name>FMN</name>
        <dbReference type="ChEBI" id="CHEBI:58210"/>
    </cofactor>
    <text evidence="3">Binds 1 FMN per subunit.</text>
</comment>
<dbReference type="GO" id="GO:0046872">
    <property type="term" value="F:metal ion binding"/>
    <property type="evidence" value="ECO:0007669"/>
    <property type="project" value="UniProtKB-KW"/>
</dbReference>
<dbReference type="HOGENOM" id="CLU_033319_0_1_9"/>
<organism evidence="7 8">
    <name type="scientific">Limosilactobacillus coleohominis 101-4-CHN</name>
    <dbReference type="NCBI Taxonomy" id="575594"/>
    <lineage>
        <taxon>Bacteria</taxon>
        <taxon>Bacillati</taxon>
        <taxon>Bacillota</taxon>
        <taxon>Bacilli</taxon>
        <taxon>Lactobacillales</taxon>
        <taxon>Lactobacillaceae</taxon>
        <taxon>Limosilactobacillus</taxon>
    </lineage>
</organism>
<accession>C7XUQ3</accession>
<dbReference type="PANTHER" id="PTHR14359:SF6">
    <property type="entry name" value="PHOSPHOPANTOTHENOYLCYSTEINE DECARBOXYLASE"/>
    <property type="match status" value="1"/>
</dbReference>
<keyword evidence="3 4" id="KW-0285">Flavoprotein</keyword>
<dbReference type="Gene3D" id="3.40.50.10300">
    <property type="entry name" value="CoaB-like"/>
    <property type="match status" value="1"/>
</dbReference>
<dbReference type="InterPro" id="IPR007085">
    <property type="entry name" value="DNA/pantothenate-metab_flavo_C"/>
</dbReference>
<keyword evidence="3" id="KW-0460">Magnesium</keyword>
<dbReference type="Gene3D" id="3.40.50.1950">
    <property type="entry name" value="Flavin prenyltransferase-like"/>
    <property type="match status" value="1"/>
</dbReference>
<dbReference type="GO" id="GO:0015941">
    <property type="term" value="P:pantothenate catabolic process"/>
    <property type="evidence" value="ECO:0007669"/>
    <property type="project" value="InterPro"/>
</dbReference>
<feature type="domain" description="Flavoprotein" evidence="5">
    <location>
        <begin position="6"/>
        <end position="177"/>
    </location>
</feature>
<dbReference type="GO" id="GO:0004632">
    <property type="term" value="F:phosphopantothenate--cysteine ligase activity"/>
    <property type="evidence" value="ECO:0007669"/>
    <property type="project" value="UniProtKB-UniRule"/>
</dbReference>
<protein>
    <recommendedName>
        <fullName evidence="3">Coenzyme A biosynthesis bifunctional protein CoaBC</fullName>
    </recommendedName>
    <alternativeName>
        <fullName evidence="3">DNA/pantothenate metabolism flavoprotein</fullName>
    </alternativeName>
    <alternativeName>
        <fullName evidence="3">Phosphopantothenoylcysteine synthetase/decarboxylase</fullName>
        <shortName evidence="3">PPCS-PPCDC</shortName>
    </alternativeName>
    <domain>
        <recommendedName>
            <fullName evidence="3">Phosphopantothenoylcysteine decarboxylase</fullName>
            <shortName evidence="3">PPC decarboxylase</shortName>
            <shortName evidence="3">PPC-DC</shortName>
            <ecNumber evidence="3">4.1.1.36</ecNumber>
        </recommendedName>
        <alternativeName>
            <fullName evidence="3">CoaC</fullName>
        </alternativeName>
    </domain>
    <domain>
        <recommendedName>
            <fullName evidence="3">Phosphopantothenate--cysteine ligase</fullName>
            <ecNumber evidence="3">6.3.2.5</ecNumber>
        </recommendedName>
        <alternativeName>
            <fullName evidence="3">CoaB</fullName>
        </alternativeName>
        <alternativeName>
            <fullName evidence="3">Phosphopantothenoylcysteine synthetase</fullName>
            <shortName evidence="3">PPC synthetase</shortName>
            <shortName evidence="3">PPC-S</shortName>
        </alternativeName>
    </domain>
</protein>
<reference evidence="7 8" key="1">
    <citation type="submission" date="2009-06" db="EMBL/GenBank/DDBJ databases">
        <title>The Genome Sequence of Lactobacillus coleohominis strain 101-4-CHN.</title>
        <authorList>
            <consortium name="The Broad Institute Genome Sequencing Platform"/>
            <person name="Ward D."/>
            <person name="Young S.K."/>
            <person name="Zeng Q."/>
            <person name="Koehrsen M."/>
            <person name="Alvarado L."/>
            <person name="Berlin A."/>
            <person name="Borenstein D."/>
            <person name="Chen Z."/>
            <person name="Engels R."/>
            <person name="Freedman E."/>
            <person name="Gellesch M."/>
            <person name="Goldberg J."/>
            <person name="Griggs A."/>
            <person name="Gujja S."/>
            <person name="Heiman D."/>
            <person name="Hepburn T."/>
            <person name="Howarth C."/>
            <person name="Jen D."/>
            <person name="Larson L."/>
            <person name="Lewis B."/>
            <person name="Mehta T."/>
            <person name="Park D."/>
            <person name="Pearson M."/>
            <person name="Roberts A."/>
            <person name="Saif S."/>
            <person name="Shea T."/>
            <person name="Shenoy N."/>
            <person name="Sisk P."/>
            <person name="Stolte C."/>
            <person name="Sykes S."/>
            <person name="Walk T."/>
            <person name="White J."/>
            <person name="Yandava C."/>
            <person name="Liu Y."/>
            <person name="Xu Q."/>
            <person name="Lander E."/>
            <person name="Nusbaum C."/>
            <person name="Galagan J."/>
            <person name="Birren B."/>
        </authorList>
    </citation>
    <scope>NUCLEOTIDE SEQUENCE [LARGE SCALE GENOMIC DNA]</scope>
    <source>
        <strain evidence="7 8">101-4-CHN</strain>
    </source>
</reference>
<dbReference type="InterPro" id="IPR035929">
    <property type="entry name" value="CoaB-like_sf"/>
</dbReference>
<keyword evidence="8" id="KW-1185">Reference proteome</keyword>
<feature type="region of interest" description="Phosphopantothenate--cysteine ligase" evidence="3">
    <location>
        <begin position="190"/>
        <end position="401"/>
    </location>
</feature>
<evidence type="ECO:0000313" key="7">
    <source>
        <dbReference type="EMBL" id="EEU31014.1"/>
    </source>
</evidence>
<dbReference type="InterPro" id="IPR036551">
    <property type="entry name" value="Flavin_trans-like"/>
</dbReference>
<dbReference type="HAMAP" id="MF_02225">
    <property type="entry name" value="CoaBC"/>
    <property type="match status" value="1"/>
</dbReference>
<dbReference type="NCBIfam" id="TIGR00521">
    <property type="entry name" value="coaBC_dfp"/>
    <property type="match status" value="1"/>
</dbReference>
<dbReference type="EC" id="4.1.1.36" evidence="3"/>
<dbReference type="SUPFAM" id="SSF102645">
    <property type="entry name" value="CoaB-like"/>
    <property type="match status" value="1"/>
</dbReference>
<evidence type="ECO:0000256" key="1">
    <source>
        <dbReference type="ARBA" id="ARBA00022793"/>
    </source>
</evidence>
<dbReference type="Pfam" id="PF02441">
    <property type="entry name" value="Flavoprotein"/>
    <property type="match status" value="1"/>
</dbReference>
<dbReference type="GO" id="GO:0004633">
    <property type="term" value="F:phosphopantothenoylcysteine decarboxylase activity"/>
    <property type="evidence" value="ECO:0007669"/>
    <property type="project" value="UniProtKB-UniRule"/>
</dbReference>
<evidence type="ECO:0000313" key="8">
    <source>
        <dbReference type="Proteomes" id="UP000003987"/>
    </source>
</evidence>
<dbReference type="eggNOG" id="COG0452">
    <property type="taxonomic scope" value="Bacteria"/>
</dbReference>
<keyword evidence="3 4" id="KW-0288">FMN</keyword>
<comment type="catalytic activity">
    <reaction evidence="3 4">
        <text>N-[(R)-4-phosphopantothenoyl]-L-cysteine + H(+) = (R)-4'-phosphopantetheine + CO2</text>
        <dbReference type="Rhea" id="RHEA:16793"/>
        <dbReference type="ChEBI" id="CHEBI:15378"/>
        <dbReference type="ChEBI" id="CHEBI:16526"/>
        <dbReference type="ChEBI" id="CHEBI:59458"/>
        <dbReference type="ChEBI" id="CHEBI:61723"/>
        <dbReference type="EC" id="4.1.1.36"/>
    </reaction>
</comment>
<dbReference type="GO" id="GO:0010181">
    <property type="term" value="F:FMN binding"/>
    <property type="evidence" value="ECO:0007669"/>
    <property type="project" value="UniProtKB-UniRule"/>
</dbReference>
<dbReference type="Proteomes" id="UP000003987">
    <property type="component" value="Unassembled WGS sequence"/>
</dbReference>